<dbReference type="EMBL" id="UINC01084802">
    <property type="protein sequence ID" value="SVC31786.1"/>
    <property type="molecule type" value="Genomic_DNA"/>
</dbReference>
<comment type="subcellular location">
    <subcellularLocation>
        <location evidence="1">Cell outer membrane</location>
        <topology evidence="1">Multi-pass membrane protein</topology>
    </subcellularLocation>
</comment>
<keyword evidence="4" id="KW-0812">Transmembrane</keyword>
<evidence type="ECO:0000256" key="8">
    <source>
        <dbReference type="ARBA" id="ARBA00023136"/>
    </source>
</evidence>
<evidence type="ECO:0000256" key="2">
    <source>
        <dbReference type="ARBA" id="ARBA00022448"/>
    </source>
</evidence>
<keyword evidence="7" id="KW-0798">TonB box</keyword>
<keyword evidence="8" id="KW-0472">Membrane</keyword>
<name>A0A382L4X4_9ZZZZ</name>
<dbReference type="PANTHER" id="PTHR32552:SF81">
    <property type="entry name" value="TONB-DEPENDENT OUTER MEMBRANE RECEPTOR"/>
    <property type="match status" value="1"/>
</dbReference>
<dbReference type="InterPro" id="IPR036942">
    <property type="entry name" value="Beta-barrel_TonB_sf"/>
</dbReference>
<dbReference type="AlphaFoldDB" id="A0A382L4X4"/>
<keyword evidence="3" id="KW-0410">Iron transport</keyword>
<keyword evidence="9" id="KW-0998">Cell outer membrane</keyword>
<keyword evidence="6" id="KW-0406">Ion transport</keyword>
<dbReference type="Gene3D" id="2.40.170.20">
    <property type="entry name" value="TonB-dependent receptor, beta-barrel domain"/>
    <property type="match status" value="1"/>
</dbReference>
<dbReference type="GO" id="GO:0006826">
    <property type="term" value="P:iron ion transport"/>
    <property type="evidence" value="ECO:0007669"/>
    <property type="project" value="UniProtKB-KW"/>
</dbReference>
<evidence type="ECO:0000256" key="6">
    <source>
        <dbReference type="ARBA" id="ARBA00023065"/>
    </source>
</evidence>
<feature type="domain" description="TonB-dependent receptor-like beta-barrel" evidence="10">
    <location>
        <begin position="2"/>
        <end position="307"/>
    </location>
</feature>
<organism evidence="11">
    <name type="scientific">marine metagenome</name>
    <dbReference type="NCBI Taxonomy" id="408172"/>
    <lineage>
        <taxon>unclassified sequences</taxon>
        <taxon>metagenomes</taxon>
        <taxon>ecological metagenomes</taxon>
    </lineage>
</organism>
<evidence type="ECO:0000256" key="9">
    <source>
        <dbReference type="ARBA" id="ARBA00023237"/>
    </source>
</evidence>
<proteinExistence type="predicted"/>
<sequence length="349" mass="38833">VTAGGRWYDIENDYVVVQGALVGLNGGEPNIGSGPDCDTDYCYTGANDVGEGSEDGFVPKLNLSWSPWEDKMFYATYSEGFRRGGVNSARPQSIYGSVPGFGGDANAGRFKTYDADEVTNMEIGAKTEWFDNSLRINISAYKMEWDDIQVQAEDTLTGSFALGIVNLPEAEIYGADAWVAWAPTESIDIKGTLGWNKSEISKTFTLASQGQGDAGTETVISEGTVLPLMPDWKASMTMTYTFAGELFSATPYILANYVYWGKSINSLGIESSSFSFPVREQPDWQTLDLSVGLDSETWSASFYIDNVFNEYAQQFFNNRWAQQRLSINQPRTFGIDFRKYFGDFRKYLF</sequence>
<dbReference type="InterPro" id="IPR000531">
    <property type="entry name" value="Beta-barrel_TonB"/>
</dbReference>
<keyword evidence="2" id="KW-0813">Transport</keyword>
<dbReference type="PANTHER" id="PTHR32552">
    <property type="entry name" value="FERRICHROME IRON RECEPTOR-RELATED"/>
    <property type="match status" value="1"/>
</dbReference>
<protein>
    <recommendedName>
        <fullName evidence="10">TonB-dependent receptor-like beta-barrel domain-containing protein</fullName>
    </recommendedName>
</protein>
<evidence type="ECO:0000259" key="10">
    <source>
        <dbReference type="Pfam" id="PF00593"/>
    </source>
</evidence>
<evidence type="ECO:0000313" key="11">
    <source>
        <dbReference type="EMBL" id="SVC31786.1"/>
    </source>
</evidence>
<dbReference type="GO" id="GO:0009279">
    <property type="term" value="C:cell outer membrane"/>
    <property type="evidence" value="ECO:0007669"/>
    <property type="project" value="UniProtKB-SubCell"/>
</dbReference>
<evidence type="ECO:0000256" key="1">
    <source>
        <dbReference type="ARBA" id="ARBA00004571"/>
    </source>
</evidence>
<dbReference type="Pfam" id="PF00593">
    <property type="entry name" value="TonB_dep_Rec_b-barrel"/>
    <property type="match status" value="1"/>
</dbReference>
<gene>
    <name evidence="11" type="ORF">METZ01_LOCUS284640</name>
</gene>
<dbReference type="InterPro" id="IPR039426">
    <property type="entry name" value="TonB-dep_rcpt-like"/>
</dbReference>
<dbReference type="SUPFAM" id="SSF56935">
    <property type="entry name" value="Porins"/>
    <property type="match status" value="1"/>
</dbReference>
<feature type="non-terminal residue" evidence="11">
    <location>
        <position position="1"/>
    </location>
</feature>
<accession>A0A382L4X4</accession>
<reference evidence="11" key="1">
    <citation type="submission" date="2018-05" db="EMBL/GenBank/DDBJ databases">
        <authorList>
            <person name="Lanie J.A."/>
            <person name="Ng W.-L."/>
            <person name="Kazmierczak K.M."/>
            <person name="Andrzejewski T.M."/>
            <person name="Davidsen T.M."/>
            <person name="Wayne K.J."/>
            <person name="Tettelin H."/>
            <person name="Glass J.I."/>
            <person name="Rusch D."/>
            <person name="Podicherti R."/>
            <person name="Tsui H.-C.T."/>
            <person name="Winkler M.E."/>
        </authorList>
    </citation>
    <scope>NUCLEOTIDE SEQUENCE</scope>
</reference>
<evidence type="ECO:0000256" key="5">
    <source>
        <dbReference type="ARBA" id="ARBA00023004"/>
    </source>
</evidence>
<evidence type="ECO:0000256" key="3">
    <source>
        <dbReference type="ARBA" id="ARBA00022496"/>
    </source>
</evidence>
<evidence type="ECO:0000256" key="7">
    <source>
        <dbReference type="ARBA" id="ARBA00023077"/>
    </source>
</evidence>
<keyword evidence="5" id="KW-0408">Iron</keyword>
<evidence type="ECO:0000256" key="4">
    <source>
        <dbReference type="ARBA" id="ARBA00022692"/>
    </source>
</evidence>